<dbReference type="Proteomes" id="UP000031364">
    <property type="component" value="Unassembled WGS sequence"/>
</dbReference>
<name>A0ABR4Z4J0_9NOCA</name>
<gene>
    <name evidence="1" type="ORF">FG87_38175</name>
</gene>
<protein>
    <submittedName>
        <fullName evidence="1">Uncharacterized protein</fullName>
    </submittedName>
</protein>
<organism evidence="1 2">
    <name type="scientific">Nocardia vulneris</name>
    <dbReference type="NCBI Taxonomy" id="1141657"/>
    <lineage>
        <taxon>Bacteria</taxon>
        <taxon>Bacillati</taxon>
        <taxon>Actinomycetota</taxon>
        <taxon>Actinomycetes</taxon>
        <taxon>Mycobacteriales</taxon>
        <taxon>Nocardiaceae</taxon>
        <taxon>Nocardia</taxon>
    </lineage>
</organism>
<sequence>MTVYHNVSRLAFRDELRDEISKAYAAVLINMASMKRRLDDEYPSGSKKNARHREISERIAGMRLACELILRTEGFEMPDAEKRITTDMKAYQAAYLEDREFEKSRGYPE</sequence>
<dbReference type="EMBL" id="JNFP01000075">
    <property type="protein sequence ID" value="KIA60246.1"/>
    <property type="molecule type" value="Genomic_DNA"/>
</dbReference>
<dbReference type="RefSeq" id="WP_043680913.1">
    <property type="nucleotide sequence ID" value="NZ_BDCI01000055.1"/>
</dbReference>
<accession>A0ABR4Z4J0</accession>
<comment type="caution">
    <text evidence="1">The sequence shown here is derived from an EMBL/GenBank/DDBJ whole genome shotgun (WGS) entry which is preliminary data.</text>
</comment>
<reference evidence="1 2" key="1">
    <citation type="journal article" date="2014" name="Int. J. Syst. Evol. Microbiol.">
        <title>Nocardia vulneris sp. nov., isolated from wounds of human patients in North America.</title>
        <authorList>
            <person name="Lasker B.A."/>
            <person name="Bell M."/>
            <person name="Klenk H.P."/>
            <person name="Sproer C."/>
            <person name="Schumann C."/>
            <person name="Schumann P."/>
            <person name="Brown J.M."/>
        </authorList>
    </citation>
    <scope>NUCLEOTIDE SEQUENCE [LARGE SCALE GENOMIC DNA]</scope>
    <source>
        <strain evidence="1 2">W9851</strain>
    </source>
</reference>
<evidence type="ECO:0000313" key="1">
    <source>
        <dbReference type="EMBL" id="KIA60246.1"/>
    </source>
</evidence>
<keyword evidence="2" id="KW-1185">Reference proteome</keyword>
<proteinExistence type="predicted"/>
<evidence type="ECO:0000313" key="2">
    <source>
        <dbReference type="Proteomes" id="UP000031364"/>
    </source>
</evidence>